<name>A0ABM8BYU3_9MOLU</name>
<evidence type="ECO:0000256" key="2">
    <source>
        <dbReference type="ARBA" id="ARBA00009451"/>
    </source>
</evidence>
<evidence type="ECO:0000256" key="1">
    <source>
        <dbReference type="ARBA" id="ARBA00003478"/>
    </source>
</evidence>
<dbReference type="NCBIfam" id="TIGR01044">
    <property type="entry name" value="rplV_bact"/>
    <property type="match status" value="1"/>
</dbReference>
<dbReference type="Proteomes" id="UP001163387">
    <property type="component" value="Chromosome"/>
</dbReference>
<reference evidence="14 15" key="1">
    <citation type="journal article" date="2022" name="Front. Microbiol.">
        <title>Male-killing mechanisms vary between Spiroplasma species.</title>
        <authorList>
            <person name="Arai H."/>
            <person name="Inoue M."/>
            <person name="Kageyama D."/>
        </authorList>
    </citation>
    <scope>NUCLEOTIDE SEQUENCE [LARGE SCALE GENOMIC DNA]</scope>
    <source>
        <strain evidence="15">sHm</strain>
    </source>
</reference>
<dbReference type="RefSeq" id="WP_281748518.1">
    <property type="nucleotide sequence ID" value="NZ_AP026933.1"/>
</dbReference>
<sequence length="110" mass="12331">MEAKAHLDKLRISPRKVRLVADLVRDNAVAKALVILAHEKKRAAQPIIKLINSAVANAANNYGMEANKLRIKEIFVNEGSTMKRFMPRAHGRAYQILKRTSKITIVVSDN</sequence>
<dbReference type="CDD" id="cd00336">
    <property type="entry name" value="Ribosomal_L22"/>
    <property type="match status" value="1"/>
</dbReference>
<evidence type="ECO:0000256" key="12">
    <source>
        <dbReference type="RuleBase" id="RU004006"/>
    </source>
</evidence>
<evidence type="ECO:0000256" key="6">
    <source>
        <dbReference type="ARBA" id="ARBA00022980"/>
    </source>
</evidence>
<comment type="function">
    <text evidence="1 10">The globular domain of the protein is located near the polypeptide exit tunnel on the outside of the subunit, while an extended beta-hairpin is found that lines the wall of the exit tunnel in the center of the 70S ribosome.</text>
</comment>
<dbReference type="InterPro" id="IPR001063">
    <property type="entry name" value="Ribosomal_uL22"/>
</dbReference>
<evidence type="ECO:0000256" key="11">
    <source>
        <dbReference type="RuleBase" id="RU004005"/>
    </source>
</evidence>
<dbReference type="InterPro" id="IPR036394">
    <property type="entry name" value="Ribosomal_uL22_sf"/>
</dbReference>
<evidence type="ECO:0000256" key="7">
    <source>
        <dbReference type="ARBA" id="ARBA00023274"/>
    </source>
</evidence>
<keyword evidence="6 10" id="KW-0689">Ribosomal protein</keyword>
<evidence type="ECO:0000256" key="3">
    <source>
        <dbReference type="ARBA" id="ARBA00011838"/>
    </source>
</evidence>
<evidence type="ECO:0000256" key="8">
    <source>
        <dbReference type="ARBA" id="ARBA00025084"/>
    </source>
</evidence>
<comment type="function">
    <text evidence="10 13">This protein binds specifically to 23S rRNA; its binding is stimulated by other ribosomal proteins, e.g., L4, L17, and L20. It is important during the early stages of 50S assembly. It makes multiple contacts with different domains of the 23S rRNA in the assembled 50S subunit and ribosome.</text>
</comment>
<accession>A0ABM8BYU3</accession>
<protein>
    <recommendedName>
        <fullName evidence="9 10">Large ribosomal subunit protein uL22</fullName>
    </recommendedName>
</protein>
<comment type="similarity">
    <text evidence="2 10 11">Belongs to the universal ribosomal protein uL22 family.</text>
</comment>
<comment type="subunit">
    <text evidence="3 10 12">Part of the 50S ribosomal subunit.</text>
</comment>
<keyword evidence="15" id="KW-1185">Reference proteome</keyword>
<evidence type="ECO:0000256" key="10">
    <source>
        <dbReference type="HAMAP-Rule" id="MF_01331"/>
    </source>
</evidence>
<dbReference type="PANTHER" id="PTHR13501:SF8">
    <property type="entry name" value="LARGE RIBOSOMAL SUBUNIT PROTEIN UL22M"/>
    <property type="match status" value="1"/>
</dbReference>
<dbReference type="InterPro" id="IPR047867">
    <property type="entry name" value="Ribosomal_uL22_bac/org-type"/>
</dbReference>
<keyword evidence="5 10" id="KW-0694">RNA-binding</keyword>
<evidence type="ECO:0000313" key="15">
    <source>
        <dbReference type="Proteomes" id="UP001163387"/>
    </source>
</evidence>
<dbReference type="Gene3D" id="3.90.470.10">
    <property type="entry name" value="Ribosomal protein L22/L17"/>
    <property type="match status" value="1"/>
</dbReference>
<evidence type="ECO:0000256" key="4">
    <source>
        <dbReference type="ARBA" id="ARBA00022730"/>
    </source>
</evidence>
<keyword evidence="7 10" id="KW-0687">Ribonucleoprotein</keyword>
<evidence type="ECO:0000313" key="14">
    <source>
        <dbReference type="EMBL" id="BDT04893.1"/>
    </source>
</evidence>
<gene>
    <name evidence="10 14" type="primary">rplV</name>
    <name evidence="14" type="ORF">SHM_25390</name>
</gene>
<dbReference type="SUPFAM" id="SSF54843">
    <property type="entry name" value="Ribosomal protein L22"/>
    <property type="match status" value="1"/>
</dbReference>
<keyword evidence="4 10" id="KW-0699">rRNA-binding</keyword>
<dbReference type="EMBL" id="AP026933">
    <property type="protein sequence ID" value="BDT04893.1"/>
    <property type="molecule type" value="Genomic_DNA"/>
</dbReference>
<evidence type="ECO:0000256" key="9">
    <source>
        <dbReference type="ARBA" id="ARBA00035207"/>
    </source>
</evidence>
<evidence type="ECO:0000256" key="13">
    <source>
        <dbReference type="RuleBase" id="RU004008"/>
    </source>
</evidence>
<organism evidence="14 15">
    <name type="scientific">Spiroplasma ixodetis</name>
    <dbReference type="NCBI Taxonomy" id="2141"/>
    <lineage>
        <taxon>Bacteria</taxon>
        <taxon>Bacillati</taxon>
        <taxon>Mycoplasmatota</taxon>
        <taxon>Mollicutes</taxon>
        <taxon>Entomoplasmatales</taxon>
        <taxon>Spiroplasmataceae</taxon>
        <taxon>Spiroplasma</taxon>
    </lineage>
</organism>
<dbReference type="Pfam" id="PF00237">
    <property type="entry name" value="Ribosomal_L22"/>
    <property type="match status" value="1"/>
</dbReference>
<comment type="function">
    <text evidence="8">This protein binds specifically to 23S rRNA; its binding is stimulated by other ribosomal proteins, e.g. L4, L17, and L20. It is important during the early stages of 50S assembly. It makes multiple contacts with different domains of the 23S rRNA in the assembled 50S subunit and ribosome.</text>
</comment>
<proteinExistence type="inferred from homology"/>
<dbReference type="InterPro" id="IPR005727">
    <property type="entry name" value="Ribosomal_uL22_bac/chlpt-type"/>
</dbReference>
<dbReference type="HAMAP" id="MF_01331_B">
    <property type="entry name" value="Ribosomal_uL22_B"/>
    <property type="match status" value="1"/>
</dbReference>
<dbReference type="PANTHER" id="PTHR13501">
    <property type="entry name" value="CHLOROPLAST 50S RIBOSOMAL PROTEIN L22-RELATED"/>
    <property type="match status" value="1"/>
</dbReference>
<evidence type="ECO:0000256" key="5">
    <source>
        <dbReference type="ARBA" id="ARBA00022884"/>
    </source>
</evidence>
<dbReference type="GO" id="GO:0005840">
    <property type="term" value="C:ribosome"/>
    <property type="evidence" value="ECO:0007669"/>
    <property type="project" value="UniProtKB-KW"/>
</dbReference>